<accession>A0ABN7UYJ5</accession>
<evidence type="ECO:0000313" key="2">
    <source>
        <dbReference type="EMBL" id="CAG8689262.1"/>
    </source>
</evidence>
<feature type="compositionally biased region" description="Basic and acidic residues" evidence="1">
    <location>
        <begin position="30"/>
        <end position="47"/>
    </location>
</feature>
<evidence type="ECO:0000313" key="3">
    <source>
        <dbReference type="Proteomes" id="UP000789901"/>
    </source>
</evidence>
<dbReference type="Proteomes" id="UP000789901">
    <property type="component" value="Unassembled WGS sequence"/>
</dbReference>
<organism evidence="2 3">
    <name type="scientific">Gigaspora margarita</name>
    <dbReference type="NCBI Taxonomy" id="4874"/>
    <lineage>
        <taxon>Eukaryota</taxon>
        <taxon>Fungi</taxon>
        <taxon>Fungi incertae sedis</taxon>
        <taxon>Mucoromycota</taxon>
        <taxon>Glomeromycotina</taxon>
        <taxon>Glomeromycetes</taxon>
        <taxon>Diversisporales</taxon>
        <taxon>Gigasporaceae</taxon>
        <taxon>Gigaspora</taxon>
    </lineage>
</organism>
<dbReference type="EMBL" id="CAJVQB010006669">
    <property type="protein sequence ID" value="CAG8689262.1"/>
    <property type="molecule type" value="Genomic_DNA"/>
</dbReference>
<keyword evidence="3" id="KW-1185">Reference proteome</keyword>
<protein>
    <submittedName>
        <fullName evidence="2">24673_t:CDS:1</fullName>
    </submittedName>
</protein>
<comment type="caution">
    <text evidence="2">The sequence shown here is derived from an EMBL/GenBank/DDBJ whole genome shotgun (WGS) entry which is preliminary data.</text>
</comment>
<feature type="non-terminal residue" evidence="2">
    <location>
        <position position="1"/>
    </location>
</feature>
<gene>
    <name evidence="2" type="ORF">GMARGA_LOCUS11405</name>
</gene>
<evidence type="ECO:0000256" key="1">
    <source>
        <dbReference type="SAM" id="MobiDB-lite"/>
    </source>
</evidence>
<name>A0ABN7UYJ5_GIGMA</name>
<reference evidence="2 3" key="1">
    <citation type="submission" date="2021-06" db="EMBL/GenBank/DDBJ databases">
        <authorList>
            <person name="Kallberg Y."/>
            <person name="Tangrot J."/>
            <person name="Rosling A."/>
        </authorList>
    </citation>
    <scope>NUCLEOTIDE SEQUENCE [LARGE SCALE GENOMIC DNA]</scope>
    <source>
        <strain evidence="2 3">120-4 pot B 10/14</strain>
    </source>
</reference>
<proteinExistence type="predicted"/>
<feature type="region of interest" description="Disordered" evidence="1">
    <location>
        <begin position="30"/>
        <end position="53"/>
    </location>
</feature>
<sequence>KPSVKYRRLVNYNEPLLSNYTEVYHLLEPGKLKDPGLDSESTSKTEFSKTGSG</sequence>